<evidence type="ECO:0000256" key="4">
    <source>
        <dbReference type="SAM" id="SignalP"/>
    </source>
</evidence>
<keyword evidence="3 4" id="KW-0732">Signal</keyword>
<dbReference type="Pfam" id="PF00497">
    <property type="entry name" value="SBP_bac_3"/>
    <property type="match status" value="1"/>
</dbReference>
<dbReference type="InterPro" id="IPR018313">
    <property type="entry name" value="SBP_3_CS"/>
</dbReference>
<dbReference type="InterPro" id="IPR051455">
    <property type="entry name" value="Bact_solute-bind_prot3"/>
</dbReference>
<dbReference type="InterPro" id="IPR001638">
    <property type="entry name" value="Solute-binding_3/MltF_N"/>
</dbReference>
<evidence type="ECO:0000256" key="3">
    <source>
        <dbReference type="ARBA" id="ARBA00022729"/>
    </source>
</evidence>
<comment type="similarity">
    <text evidence="1">Belongs to the bacterial solute-binding protein 3 family.</text>
</comment>
<feature type="non-terminal residue" evidence="6">
    <location>
        <position position="157"/>
    </location>
</feature>
<dbReference type="PANTHER" id="PTHR30085:SF6">
    <property type="entry name" value="ABC TRANSPORTER GLUTAMINE-BINDING PROTEIN GLNH"/>
    <property type="match status" value="1"/>
</dbReference>
<dbReference type="OrthoDB" id="9768183at2"/>
<keyword evidence="7" id="KW-1185">Reference proteome</keyword>
<dbReference type="SUPFAM" id="SSF53850">
    <property type="entry name" value="Periplasmic binding protein-like II"/>
    <property type="match status" value="1"/>
</dbReference>
<feature type="chain" id="PRO_5018147067" evidence="4">
    <location>
        <begin position="35"/>
        <end position="157"/>
    </location>
</feature>
<dbReference type="GO" id="GO:0006865">
    <property type="term" value="P:amino acid transport"/>
    <property type="evidence" value="ECO:0007669"/>
    <property type="project" value="TreeGrafter"/>
</dbReference>
<evidence type="ECO:0000259" key="5">
    <source>
        <dbReference type="Pfam" id="PF00497"/>
    </source>
</evidence>
<dbReference type="RefSeq" id="WP_125006619.1">
    <property type="nucleotide sequence ID" value="NZ_RQXT01000073.1"/>
</dbReference>
<dbReference type="EMBL" id="RQXT01000073">
    <property type="protein sequence ID" value="RRH90072.1"/>
    <property type="molecule type" value="Genomic_DNA"/>
</dbReference>
<feature type="domain" description="Solute-binding protein family 3/N-terminal" evidence="5">
    <location>
        <begin position="47"/>
        <end position="140"/>
    </location>
</feature>
<evidence type="ECO:0000256" key="2">
    <source>
        <dbReference type="ARBA" id="ARBA00022448"/>
    </source>
</evidence>
<reference evidence="6 7" key="1">
    <citation type="submission" date="2018-11" db="EMBL/GenBank/DDBJ databases">
        <title>the genome of Mesorhizobium tamadayense DSM 28320.</title>
        <authorList>
            <person name="Gao J."/>
        </authorList>
    </citation>
    <scope>NUCLEOTIDE SEQUENCE [LARGE SCALE GENOMIC DNA]</scope>
    <source>
        <strain evidence="6 7">DSM 28320</strain>
    </source>
</reference>
<dbReference type="PROSITE" id="PS01039">
    <property type="entry name" value="SBP_BACTERIAL_3"/>
    <property type="match status" value="1"/>
</dbReference>
<feature type="signal peptide" evidence="4">
    <location>
        <begin position="1"/>
        <end position="34"/>
    </location>
</feature>
<dbReference type="PANTHER" id="PTHR30085">
    <property type="entry name" value="AMINO ACID ABC TRANSPORTER PERMEASE"/>
    <property type="match status" value="1"/>
</dbReference>
<sequence>MSIRGLFTPSRWQRIGSFVFAVALAVLSLPKAWAADNPYNLVDPKTISVGTMGDAKPYAFTTADGKFTGFDLEFFLNVVSRMGFKPDQVTFTGQEFSGLMPSVANQRFDVAVAAIGTTEQRKKTVDFSDGYLAGYLSVLTSDPKITSPDGLAGKRLG</sequence>
<dbReference type="Proteomes" id="UP000273786">
    <property type="component" value="Unassembled WGS sequence"/>
</dbReference>
<name>A0A3P3EW26_9HYPH</name>
<proteinExistence type="inferred from homology"/>
<accession>A0A3P3EW26</accession>
<evidence type="ECO:0000313" key="7">
    <source>
        <dbReference type="Proteomes" id="UP000273786"/>
    </source>
</evidence>
<comment type="caution">
    <text evidence="6">The sequence shown here is derived from an EMBL/GenBank/DDBJ whole genome shotgun (WGS) entry which is preliminary data.</text>
</comment>
<dbReference type="Gene3D" id="3.40.190.10">
    <property type="entry name" value="Periplasmic binding protein-like II"/>
    <property type="match status" value="2"/>
</dbReference>
<protein>
    <submittedName>
        <fullName evidence="6">Amino acid ABC transporter substrate-binding protein</fullName>
    </submittedName>
</protein>
<dbReference type="AlphaFoldDB" id="A0A3P3EW26"/>
<evidence type="ECO:0000256" key="1">
    <source>
        <dbReference type="ARBA" id="ARBA00010333"/>
    </source>
</evidence>
<evidence type="ECO:0000313" key="6">
    <source>
        <dbReference type="EMBL" id="RRH90072.1"/>
    </source>
</evidence>
<dbReference type="GO" id="GO:0005576">
    <property type="term" value="C:extracellular region"/>
    <property type="evidence" value="ECO:0007669"/>
    <property type="project" value="TreeGrafter"/>
</dbReference>
<keyword evidence="2" id="KW-0813">Transport</keyword>
<dbReference type="GO" id="GO:0030288">
    <property type="term" value="C:outer membrane-bounded periplasmic space"/>
    <property type="evidence" value="ECO:0007669"/>
    <property type="project" value="TreeGrafter"/>
</dbReference>
<gene>
    <name evidence="6" type="ORF">EH240_33635</name>
</gene>
<organism evidence="6 7">
    <name type="scientific">Mesorhizobium tamadayense</name>
    <dbReference type="NCBI Taxonomy" id="425306"/>
    <lineage>
        <taxon>Bacteria</taxon>
        <taxon>Pseudomonadati</taxon>
        <taxon>Pseudomonadota</taxon>
        <taxon>Alphaproteobacteria</taxon>
        <taxon>Hyphomicrobiales</taxon>
        <taxon>Phyllobacteriaceae</taxon>
        <taxon>Mesorhizobium</taxon>
    </lineage>
</organism>